<feature type="domain" description="EDRF1 TPR repeats region" evidence="2">
    <location>
        <begin position="753"/>
        <end position="1116"/>
    </location>
</feature>
<evidence type="ECO:0000259" key="3">
    <source>
        <dbReference type="Pfam" id="PF23788"/>
    </source>
</evidence>
<dbReference type="InterPro" id="IPR056582">
    <property type="entry name" value="EDRF1_N"/>
</dbReference>
<dbReference type="Pfam" id="PF23788">
    <property type="entry name" value="EDRF1_N"/>
    <property type="match status" value="2"/>
</dbReference>
<feature type="region of interest" description="Disordered" evidence="1">
    <location>
        <begin position="529"/>
        <end position="596"/>
    </location>
</feature>
<evidence type="ECO:0000313" key="4">
    <source>
        <dbReference type="EMBL" id="KAK9509347.1"/>
    </source>
</evidence>
<keyword evidence="5" id="KW-1185">Reference proteome</keyword>
<evidence type="ECO:0000256" key="1">
    <source>
        <dbReference type="SAM" id="MobiDB-lite"/>
    </source>
</evidence>
<dbReference type="PANTHER" id="PTHR15000">
    <property type="entry name" value="ERYTHROID DIFFERENTIATION-RELATED FACTOR 1"/>
    <property type="match status" value="1"/>
</dbReference>
<gene>
    <name evidence="4" type="ORF">O3M35_006685</name>
</gene>
<feature type="domain" description="EDRF1 N-terminal" evidence="3">
    <location>
        <begin position="227"/>
        <end position="441"/>
    </location>
</feature>
<dbReference type="Proteomes" id="UP001461498">
    <property type="component" value="Unassembled WGS sequence"/>
</dbReference>
<evidence type="ECO:0000313" key="5">
    <source>
        <dbReference type="Proteomes" id="UP001461498"/>
    </source>
</evidence>
<dbReference type="InterPro" id="IPR056583">
    <property type="entry name" value="EDRF1_TPR"/>
</dbReference>
<dbReference type="Pfam" id="PF23723">
    <property type="entry name" value="TPR_EDRF1"/>
    <property type="match status" value="1"/>
</dbReference>
<dbReference type="AlphaFoldDB" id="A0AAW1DFR8"/>
<feature type="compositionally biased region" description="Basic and acidic residues" evidence="1">
    <location>
        <begin position="555"/>
        <end position="567"/>
    </location>
</feature>
<dbReference type="Gene3D" id="1.25.40.10">
    <property type="entry name" value="Tetratricopeptide repeat domain"/>
    <property type="match status" value="1"/>
</dbReference>
<evidence type="ECO:0000259" key="2">
    <source>
        <dbReference type="Pfam" id="PF23723"/>
    </source>
</evidence>
<feature type="domain" description="EDRF1 N-terminal" evidence="3">
    <location>
        <begin position="24"/>
        <end position="193"/>
    </location>
</feature>
<reference evidence="4 5" key="1">
    <citation type="submission" date="2022-12" db="EMBL/GenBank/DDBJ databases">
        <title>Chromosome-level genome assembly of true bugs.</title>
        <authorList>
            <person name="Ma L."/>
            <person name="Li H."/>
        </authorList>
    </citation>
    <scope>NUCLEOTIDE SEQUENCE [LARGE SCALE GENOMIC DNA]</scope>
    <source>
        <strain evidence="4">Lab_2022b</strain>
    </source>
</reference>
<organism evidence="4 5">
    <name type="scientific">Rhynocoris fuscipes</name>
    <dbReference type="NCBI Taxonomy" id="488301"/>
    <lineage>
        <taxon>Eukaryota</taxon>
        <taxon>Metazoa</taxon>
        <taxon>Ecdysozoa</taxon>
        <taxon>Arthropoda</taxon>
        <taxon>Hexapoda</taxon>
        <taxon>Insecta</taxon>
        <taxon>Pterygota</taxon>
        <taxon>Neoptera</taxon>
        <taxon>Paraneoptera</taxon>
        <taxon>Hemiptera</taxon>
        <taxon>Heteroptera</taxon>
        <taxon>Panheteroptera</taxon>
        <taxon>Cimicomorpha</taxon>
        <taxon>Reduviidae</taxon>
        <taxon>Harpactorinae</taxon>
        <taxon>Harpactorini</taxon>
        <taxon>Rhynocoris</taxon>
    </lineage>
</organism>
<dbReference type="InterPro" id="IPR011990">
    <property type="entry name" value="TPR-like_helical_dom_sf"/>
</dbReference>
<dbReference type="GO" id="GO:0045893">
    <property type="term" value="P:positive regulation of DNA-templated transcription"/>
    <property type="evidence" value="ECO:0007669"/>
    <property type="project" value="TreeGrafter"/>
</dbReference>
<protein>
    <recommendedName>
        <fullName evidence="6">Erythroid differentiation-related factor 1</fullName>
    </recommendedName>
</protein>
<dbReference type="EMBL" id="JAPXFL010000003">
    <property type="protein sequence ID" value="KAK9509347.1"/>
    <property type="molecule type" value="Genomic_DNA"/>
</dbReference>
<evidence type="ECO:0008006" key="6">
    <source>
        <dbReference type="Google" id="ProtNLM"/>
    </source>
</evidence>
<comment type="caution">
    <text evidence="4">The sequence shown here is derived from an EMBL/GenBank/DDBJ whole genome shotgun (WGS) entry which is preliminary data.</text>
</comment>
<accession>A0AAW1DFR8</accession>
<sequence>MVSMMDDIPVIEEASKPPSRQSVVKSNAIVKYSAVNSPAMFAPLRSNTDIKLPPSNWLSSHADSYGLNYALSRSSGFSSFRMAHTFPDCVGEVDVVSDAENIKKLLKIPYSSNTVSMMVHRVENTLLIDEFDIHKHLLSRAESDWTWLRKFFFEHIRQTLSHKDKCLSYRDKSRNALQQKSLVSKFLHYSLAETEENRTQPFNLGSTALPLTSRDDALLPEPQLEEGLPGWDHKFTRNVVWTFEDIQMLLGTDMPIFGGPNRPCISLRLRDAKKPISVLTGIDYWLDNLMSNVPEVVMCYHLDGIVQKYELIKTEDLPHLPDAKFSPKLIRDVAQNILSFLKSNATKAGHTYWLFKGANDDAVKLYDLTSLCSDSLEDKDQNPFTVPVGMLLYRVARNMKVSGDQSSTIRILLKNCLSLLDKEKHPQIVTSAHYMLSDVYIPSETDPSAPELKDPPVIDPPPDQNQMYDDCEVFEVPVTDLVSTYYSHSDSKYIHPPPLPDSLEERCKLALQHVAEGLDGLKYFDLKDKTNEKDSRNEEEPKMAKPFEPIPMPYEKLDQGNKKETEKGRRKKKKNEAKKESRDPSPDLEDEGESKSLKALLCKPSSGTLPTWQKPEKVDNKSWKAHLGSLLSKKSCLVYSILVEKEINNEEYRLALCHVKGVLRCCGQNKALVGLMMSRAGDCMYNLALDKNLAENYYPEEDVYPVLQNPDGIMYEEDLALISETIKGEEKLLSTGVTCYQRSLELCPCVDTQRRIGNACNRLSSLYSNRAQGLLKNDEEFPEEEFKKYTNEAERLLNLGLKHFELVQDTSNCALLLCNLGHLFRLKAHASNSPVAEPLTAQQRTNYNKAVDSYMRALACLGSRNSYQQIWDVVNWELSTTLYTYATVTQDCPPYSPGSKKMEDTEREVAELLLKALKYCDITTVSHRLPLYQFRAAQLHHRLASLYHKLYREHQHDDSKQKSSLQLSQLYYSKASSLFTLLDHPDESLRVQLERIALADYIAEGSKSPKSKLKHYQTALSHAIKCQPVLKNILESKNENKLEGTVESDEEKERDRWVKLLEERLQVLLKTLLKICSNEKNSTLLPVYKRAYGTLLKKDDNKPLVSHLISVLEYISSNTPST</sequence>
<name>A0AAW1DFR8_9HEMI</name>
<dbReference type="PANTHER" id="PTHR15000:SF1">
    <property type="entry name" value="ERYTHROID DIFFERENTIATION-RELATED FACTOR 1"/>
    <property type="match status" value="1"/>
</dbReference>
<proteinExistence type="predicted"/>
<feature type="compositionally biased region" description="Basic and acidic residues" evidence="1">
    <location>
        <begin position="529"/>
        <end position="545"/>
    </location>
</feature>